<feature type="domain" description="Alpha-2-macroglobulin bait region" evidence="3">
    <location>
        <begin position="889"/>
        <end position="1029"/>
    </location>
</feature>
<dbReference type="Pfam" id="PF07703">
    <property type="entry name" value="A2M_BRD"/>
    <property type="match status" value="1"/>
</dbReference>
<dbReference type="Pfam" id="PF00207">
    <property type="entry name" value="A2M"/>
    <property type="match status" value="1"/>
</dbReference>
<evidence type="ECO:0000256" key="2">
    <source>
        <dbReference type="SAM" id="SignalP"/>
    </source>
</evidence>
<dbReference type="InterPro" id="IPR041203">
    <property type="entry name" value="Bact_A2M_MG5"/>
</dbReference>
<dbReference type="GO" id="GO:0004866">
    <property type="term" value="F:endopeptidase inhibitor activity"/>
    <property type="evidence" value="ECO:0007669"/>
    <property type="project" value="InterPro"/>
</dbReference>
<dbReference type="Pfam" id="PF17973">
    <property type="entry name" value="bMG10"/>
    <property type="match status" value="1"/>
</dbReference>
<accession>A0A6S6U987</accession>
<dbReference type="SMART" id="SM01360">
    <property type="entry name" value="A2M"/>
    <property type="match status" value="1"/>
</dbReference>
<dbReference type="SMART" id="SM01419">
    <property type="entry name" value="Thiol-ester_cl"/>
    <property type="match status" value="1"/>
</dbReference>
<dbReference type="InterPro" id="IPR041246">
    <property type="entry name" value="Bact_MG10"/>
</dbReference>
<evidence type="ECO:0000313" key="5">
    <source>
        <dbReference type="EMBL" id="CAA6823229.1"/>
    </source>
</evidence>
<dbReference type="EMBL" id="CACVAZ010000163">
    <property type="protein sequence ID" value="CAA6823229.1"/>
    <property type="molecule type" value="Genomic_DNA"/>
</dbReference>
<dbReference type="Gene3D" id="1.50.10.20">
    <property type="match status" value="1"/>
</dbReference>
<dbReference type="CDD" id="cd02891">
    <property type="entry name" value="A2M_like"/>
    <property type="match status" value="1"/>
</dbReference>
<protein>
    <submittedName>
        <fullName evidence="5">Alpha-2-macroglobulin</fullName>
    </submittedName>
</protein>
<evidence type="ECO:0000256" key="1">
    <source>
        <dbReference type="ARBA" id="ARBA00022729"/>
    </source>
</evidence>
<dbReference type="Pfam" id="PF17972">
    <property type="entry name" value="bMG5"/>
    <property type="match status" value="1"/>
</dbReference>
<dbReference type="SMART" id="SM01359">
    <property type="entry name" value="A2M_N_2"/>
    <property type="match status" value="1"/>
</dbReference>
<name>A0A6S6U987_9BACT</name>
<reference evidence="5" key="1">
    <citation type="submission" date="2020-01" db="EMBL/GenBank/DDBJ databases">
        <authorList>
            <person name="Meier V. D."/>
            <person name="Meier V D."/>
        </authorList>
    </citation>
    <scope>NUCLEOTIDE SEQUENCE</scope>
    <source>
        <strain evidence="5">HLG_WM_MAG_02</strain>
    </source>
</reference>
<feature type="signal peptide" evidence="2">
    <location>
        <begin position="1"/>
        <end position="16"/>
    </location>
</feature>
<dbReference type="InterPro" id="IPR008930">
    <property type="entry name" value="Terpenoid_cyclase/PrenylTrfase"/>
</dbReference>
<dbReference type="SUPFAM" id="SSF48239">
    <property type="entry name" value="Terpenoid cyclases/Protein prenyltransferases"/>
    <property type="match status" value="1"/>
</dbReference>
<dbReference type="Pfam" id="PF11974">
    <property type="entry name" value="bMG3"/>
    <property type="match status" value="1"/>
</dbReference>
<organism evidence="5">
    <name type="scientific">uncultured Sulfurovum sp</name>
    <dbReference type="NCBI Taxonomy" id="269237"/>
    <lineage>
        <taxon>Bacteria</taxon>
        <taxon>Pseudomonadati</taxon>
        <taxon>Campylobacterota</taxon>
        <taxon>Epsilonproteobacteria</taxon>
        <taxon>Campylobacterales</taxon>
        <taxon>Sulfurovaceae</taxon>
        <taxon>Sulfurovum</taxon>
        <taxon>environmental samples</taxon>
    </lineage>
</organism>
<dbReference type="InterPro" id="IPR001599">
    <property type="entry name" value="Macroglobln_a2"/>
</dbReference>
<gene>
    <name evidence="5" type="ORF">HELGO_WM22031</name>
</gene>
<sequence>MKKYLLPLLFTSFLFAELSTVKTPTAVNYSFELNNTRSNFDTALSYTHKPLLSCSPKLSAVYKIKSASKLKVIPKQQLHSSTQYTCSYENSSFTFQTKEFKLLSADFFKNEKILRLSFNDTLDKKSLLEGIKLTRIDKLSITNLRYKVLENDGQNLVIQINEEVGNDFVELHLNSKLSTTRGVSYPKEYHQSFNENNKKITLDPEKKSMTLVNTPRMVALPNGDFALRIFVNDNLTGQSKDAISIEGIENFQVSNYDYMDYRMRKRYEIKDAYYYHDVTSKEFKPNTSYKVTLKAGLTSYYREIKKEAHYTVKTADRAKSIIFNDKKPYISNKGELAFSSVNIDKATLIVERILDDNLRYFMNFTASNEESVERYTKEVFSKELTLNQKKNELLKQKFKLSDLSKEDLAVGIYKVTIRYEELIDNKNEERYSSKVLFLSNLGITANIGEKQAFVSVFSLDKAKTLKGVEVQVYGANNELLGESKTDNDGVAIINNKNMLKSLAKGIIVKSSTDQNFLALSSSINSPSLKQLLEKTERFKAHVYFQSNIVRPDAKINALITIKDRDFISASKLPIKIVFKELYGKKVKEKIYHTDNYGLINFNYQLDANDKIGNYQLAIYMGNTLIGKKSIKVEAFMPPKIENSIKTDKEIYQIDELMYLNIHSSYLFGAPASNLQGKVTLNARPIEYKNTAFKNYSFSNDSLAKENINSYIDHREDIILDANGKLEMVMKNSLTQKVPSLLEAMLGVTIMDDAQPVSNYKKVKIYPYKSMVGLKINSNSFEKGQKLEGKAILIDPFTNQIINRKLFAVVKQIEWHYTYADGNYNWDKETTVVDRFSLNSNESFSREIAKNGDYVIEVHDRLQEHSASQNFDVFWWNYSNISPKDNLATLEIKFEDKLYQKGDVLDVQVKSPILEGQLLLTLEGDKVHNYKVVTLKKGVAKVSLEITEKMKRGLRLHATAIRATNSPSMLIPFRAMGYKFVKANREAHKIKIDLELPKITKSKSTLSLNIKTSKPSKILVSIVDRGILQLVEQEEPKIFDYFNEEPSKQLSYHDLYEQLLSHVTEGKLVDFGAGDMLSKKQKHLAPDLGKRIKPFMIWSGTIESADEMRKLEIDIPEFNGRASVVAIAINEDSIGVSSKDIEIKDDIMIKPSYPLYGLVGDKISVPIRIFNTTKKAKNIMLTAKKSDNLSLELEKNSLEIPANSSKVLVAKLSPTAVGKGEITLTSNDDNSQVTKSIELPILSPYALSTKTFRGISNKKETFTVPSEYQGAKAYITLSNNLLGALRADLKYLVSYPYGCAEQTASKLSALHYAKAFFADDELLKESENFILQGVKKLHNMQNYYGEFSYWEGGGSVSAYASLYATQTLLEIDKTNPIVKKELKEKMLKMLNAVASESGEYQAEYSKFHKIYAAYILAQNNELSTSTANMLYEKKAYKGNFLATYYMAAILKATGKEEKAQTLFAQNDAELSRYTYKAYGNQTGNFESNVRDMMLYFLVKTKYAQTSADDLDAIQKEFSNLYSTQDKAIALKAISTYLGSPKNSKMNVTLKVNGESSNYTKPIVLTVDKVTNSNIILEPNHSNMSYAIELVKNLPKALKNQLSSQQELSVKREFITANGAKVDLHNLKQGDKFFSKITLVNFGKIANVVVSQRVPACMSIVNNNIGGQEPHFKDENINLQHKEIRDDRILYFIDLAGKKEYSKTLKKEISVENTTLIYSPLLATSIGECKLPAIITEAMYDTRIADYAKESDHVIVQDLNSSTQSSFTPNEENETLKKETLAKKAEKFVKKVYIQEMNSNNPLEFSDYFDYPLNIYFRNTNFSKEELLADKRKYFKEWSKRVYTNISTNIESINEKKKKVKVSISFDYKIYNGKKVLTGMSNHLLTVIEKEGKFLVKAIELPKKK</sequence>
<evidence type="ECO:0000259" key="4">
    <source>
        <dbReference type="SMART" id="SM01360"/>
    </source>
</evidence>
<dbReference type="Gene3D" id="2.60.40.1930">
    <property type="match status" value="1"/>
</dbReference>
<dbReference type="PANTHER" id="PTHR40094:SF1">
    <property type="entry name" value="UBIQUITIN DOMAIN-CONTAINING PROTEIN"/>
    <property type="match status" value="1"/>
</dbReference>
<dbReference type="InterPro" id="IPR051802">
    <property type="entry name" value="YfhM-like"/>
</dbReference>
<dbReference type="InterPro" id="IPR011625">
    <property type="entry name" value="A2M_N_BRD"/>
</dbReference>
<proteinExistence type="predicted"/>
<feature type="domain" description="Alpha-2-macroglobulin" evidence="4">
    <location>
        <begin position="1093"/>
        <end position="1182"/>
    </location>
</feature>
<dbReference type="InterPro" id="IPR047565">
    <property type="entry name" value="Alpha-macroglob_thiol-ester_cl"/>
</dbReference>
<feature type="chain" id="PRO_5027769656" evidence="2">
    <location>
        <begin position="17"/>
        <end position="1903"/>
    </location>
</feature>
<dbReference type="InterPro" id="IPR021868">
    <property type="entry name" value="Alpha_2_Macroglob_MG3"/>
</dbReference>
<dbReference type="PANTHER" id="PTHR40094">
    <property type="entry name" value="ALPHA-2-MACROGLOBULIN HOMOLOG"/>
    <property type="match status" value="1"/>
</dbReference>
<keyword evidence="1 2" id="KW-0732">Signal</keyword>
<evidence type="ECO:0000259" key="3">
    <source>
        <dbReference type="SMART" id="SM01359"/>
    </source>
</evidence>